<dbReference type="AlphaFoldDB" id="E0XSR6"/>
<reference evidence="2" key="1">
    <citation type="journal article" date="2011" name="Environ. Microbiol.">
        <title>Time-series analyses of Monterey Bay coastal microbial picoplankton using a 'genome proxy' microarray.</title>
        <authorList>
            <person name="Rich V.I."/>
            <person name="Pham V.D."/>
            <person name="Eppley J."/>
            <person name="Shi Y."/>
            <person name="DeLong E.F."/>
        </authorList>
    </citation>
    <scope>NUCLEOTIDE SEQUENCE</scope>
</reference>
<organism evidence="2">
    <name type="scientific">uncultured Gemmatimonadales bacterium HF0130_03D03</name>
    <dbReference type="NCBI Taxonomy" id="710742"/>
    <lineage>
        <taxon>Bacteria</taxon>
        <taxon>Pseudomonadati</taxon>
        <taxon>Gemmatimonadota</taxon>
        <taxon>Gemmatimonadia</taxon>
        <taxon>Gemmatimonadales</taxon>
        <taxon>environmental samples</taxon>
    </lineage>
</organism>
<protein>
    <submittedName>
        <fullName evidence="2">Uncharacterized protein</fullName>
    </submittedName>
</protein>
<feature type="region of interest" description="Disordered" evidence="1">
    <location>
        <begin position="28"/>
        <end position="66"/>
    </location>
</feature>
<accession>E0XSR6</accession>
<proteinExistence type="predicted"/>
<evidence type="ECO:0000313" key="2">
    <source>
        <dbReference type="EMBL" id="ADI17457.1"/>
    </source>
</evidence>
<feature type="compositionally biased region" description="Polar residues" evidence="1">
    <location>
        <begin position="57"/>
        <end position="66"/>
    </location>
</feature>
<sequence length="66" mass="7239">MPSEVLSDGRIVMWGRLTAEEKHNLYKHGFGSPPIAVPSRALRPSKPTATEDPVKPNPSSDQGDER</sequence>
<dbReference type="EMBL" id="GU474865">
    <property type="protein sequence ID" value="ADI17457.1"/>
    <property type="molecule type" value="Genomic_DNA"/>
</dbReference>
<name>E0XSR6_9BACT</name>
<evidence type="ECO:0000256" key="1">
    <source>
        <dbReference type="SAM" id="MobiDB-lite"/>
    </source>
</evidence>